<gene>
    <name evidence="2" type="ORF">BCR33DRAFT_713788</name>
</gene>
<evidence type="ECO:0000256" key="1">
    <source>
        <dbReference type="SAM" id="SignalP"/>
    </source>
</evidence>
<keyword evidence="3" id="KW-1185">Reference proteome</keyword>
<evidence type="ECO:0000313" key="3">
    <source>
        <dbReference type="Proteomes" id="UP000193642"/>
    </source>
</evidence>
<organism evidence="2 3">
    <name type="scientific">Rhizoclosmatium globosum</name>
    <dbReference type="NCBI Taxonomy" id="329046"/>
    <lineage>
        <taxon>Eukaryota</taxon>
        <taxon>Fungi</taxon>
        <taxon>Fungi incertae sedis</taxon>
        <taxon>Chytridiomycota</taxon>
        <taxon>Chytridiomycota incertae sedis</taxon>
        <taxon>Chytridiomycetes</taxon>
        <taxon>Chytridiales</taxon>
        <taxon>Chytriomycetaceae</taxon>
        <taxon>Rhizoclosmatium</taxon>
    </lineage>
</organism>
<protein>
    <recommendedName>
        <fullName evidence="4">Bulb-type lectin domain-containing protein</fullName>
    </recommendedName>
</protein>
<feature type="signal peptide" evidence="1">
    <location>
        <begin position="1"/>
        <end position="20"/>
    </location>
</feature>
<evidence type="ECO:0000313" key="2">
    <source>
        <dbReference type="EMBL" id="ORY49476.1"/>
    </source>
</evidence>
<accession>A0A1Y2CR98</accession>
<dbReference type="Gene3D" id="2.90.10.10">
    <property type="entry name" value="Bulb-type lectin domain"/>
    <property type="match status" value="1"/>
</dbReference>
<proteinExistence type="predicted"/>
<dbReference type="EMBL" id="MCGO01000009">
    <property type="protein sequence ID" value="ORY49476.1"/>
    <property type="molecule type" value="Genomic_DNA"/>
</dbReference>
<feature type="chain" id="PRO_5012395328" description="Bulb-type lectin domain-containing protein" evidence="1">
    <location>
        <begin position="21"/>
        <end position="247"/>
    </location>
</feature>
<sequence length="247" mass="27154">MILKPIHILFFAVFAVLVNAVAIPQAESAKEVQLQHDSVQVRDKQGGANKDGIIIIKSMEQLKEILAGRTFTLPKSLGNVGDTIRIELKPAAPKNHTVLMNADNSNNDFSTGANHRCLSRGQNLWDGESIYGVNGGGLVFGLRVRSDYLAVTEVNYNTLQIGDIWTVGQGSGTSDSHLSYQNDGNVCYYHENSPNPGWCSNTYGRNDMYMMCLDANDGRLLMGYLFVVATPPGYPLAMSWGTLWTNY</sequence>
<dbReference type="SUPFAM" id="SSF51110">
    <property type="entry name" value="alpha-D-mannose-specific plant lectins"/>
    <property type="match status" value="1"/>
</dbReference>
<name>A0A1Y2CR98_9FUNG</name>
<dbReference type="AlphaFoldDB" id="A0A1Y2CR98"/>
<dbReference type="Proteomes" id="UP000193642">
    <property type="component" value="Unassembled WGS sequence"/>
</dbReference>
<comment type="caution">
    <text evidence="2">The sequence shown here is derived from an EMBL/GenBank/DDBJ whole genome shotgun (WGS) entry which is preliminary data.</text>
</comment>
<reference evidence="2 3" key="1">
    <citation type="submission" date="2016-07" db="EMBL/GenBank/DDBJ databases">
        <title>Pervasive Adenine N6-methylation of Active Genes in Fungi.</title>
        <authorList>
            <consortium name="DOE Joint Genome Institute"/>
            <person name="Mondo S.J."/>
            <person name="Dannebaum R.O."/>
            <person name="Kuo R.C."/>
            <person name="Labutti K."/>
            <person name="Haridas S."/>
            <person name="Kuo A."/>
            <person name="Salamov A."/>
            <person name="Ahrendt S.R."/>
            <person name="Lipzen A."/>
            <person name="Sullivan W."/>
            <person name="Andreopoulos W.B."/>
            <person name="Clum A."/>
            <person name="Lindquist E."/>
            <person name="Daum C."/>
            <person name="Ramamoorthy G.K."/>
            <person name="Gryganskyi A."/>
            <person name="Culley D."/>
            <person name="Magnuson J.K."/>
            <person name="James T.Y."/>
            <person name="O'Malley M.A."/>
            <person name="Stajich J.E."/>
            <person name="Spatafora J.W."/>
            <person name="Visel A."/>
            <person name="Grigoriev I.V."/>
        </authorList>
    </citation>
    <scope>NUCLEOTIDE SEQUENCE [LARGE SCALE GENOMIC DNA]</scope>
    <source>
        <strain evidence="2 3">JEL800</strain>
    </source>
</reference>
<dbReference type="OrthoDB" id="10380369at2759"/>
<keyword evidence="1" id="KW-0732">Signal</keyword>
<evidence type="ECO:0008006" key="4">
    <source>
        <dbReference type="Google" id="ProtNLM"/>
    </source>
</evidence>
<dbReference type="InterPro" id="IPR036426">
    <property type="entry name" value="Bulb-type_lectin_dom_sf"/>
</dbReference>